<name>A0A8J2KDI2_9HEXA</name>
<evidence type="ECO:0000313" key="2">
    <source>
        <dbReference type="Proteomes" id="UP000708208"/>
    </source>
</evidence>
<proteinExistence type="predicted"/>
<organism evidence="1 2">
    <name type="scientific">Allacma fusca</name>
    <dbReference type="NCBI Taxonomy" id="39272"/>
    <lineage>
        <taxon>Eukaryota</taxon>
        <taxon>Metazoa</taxon>
        <taxon>Ecdysozoa</taxon>
        <taxon>Arthropoda</taxon>
        <taxon>Hexapoda</taxon>
        <taxon>Collembola</taxon>
        <taxon>Symphypleona</taxon>
        <taxon>Sminthuridae</taxon>
        <taxon>Allacma</taxon>
    </lineage>
</organism>
<gene>
    <name evidence="1" type="ORF">AFUS01_LOCUS25312</name>
</gene>
<reference evidence="1" key="1">
    <citation type="submission" date="2021-06" db="EMBL/GenBank/DDBJ databases">
        <authorList>
            <person name="Hodson N. C."/>
            <person name="Mongue J. A."/>
            <person name="Jaron S. K."/>
        </authorList>
    </citation>
    <scope>NUCLEOTIDE SEQUENCE</scope>
</reference>
<accession>A0A8J2KDI2</accession>
<dbReference type="EMBL" id="CAJVCH010325369">
    <property type="protein sequence ID" value="CAG7786758.1"/>
    <property type="molecule type" value="Genomic_DNA"/>
</dbReference>
<protein>
    <submittedName>
        <fullName evidence="1">Uncharacterized protein</fullName>
    </submittedName>
</protein>
<comment type="caution">
    <text evidence="1">The sequence shown here is derived from an EMBL/GenBank/DDBJ whole genome shotgun (WGS) entry which is preliminary data.</text>
</comment>
<dbReference type="Proteomes" id="UP000708208">
    <property type="component" value="Unassembled WGS sequence"/>
</dbReference>
<sequence length="223" mass="24488">MDSISSETAIVMQPLSSHGTIIESPADGGVFENNSTFRCSRDPADHFCSAVCYDIRDEDGLTVMKGTQQLGGYCCAGEELPAIIFVDNMTLRNVVEFKLSAPTIYDGHWNVVVIDPHGNTIGRISKAGFEETNQFHIELFDTNSVFSCEESEAAESIAIYSITDQNSGLQVATIEADVAFKMEFKLIINEDANIAPLHKALFLGHNLPTKLLKEMLTCLRTDT</sequence>
<keyword evidence="2" id="KW-1185">Reference proteome</keyword>
<dbReference type="AlphaFoldDB" id="A0A8J2KDI2"/>
<evidence type="ECO:0000313" key="1">
    <source>
        <dbReference type="EMBL" id="CAG7786758.1"/>
    </source>
</evidence>